<name>A0A022QZA8_ERYGU</name>
<feature type="compositionally biased region" description="Basic and acidic residues" evidence="1">
    <location>
        <begin position="136"/>
        <end position="148"/>
    </location>
</feature>
<protein>
    <submittedName>
        <fullName evidence="2">Uncharacterized protein</fullName>
    </submittedName>
</protein>
<dbReference type="PANTHER" id="PTHR47553">
    <property type="entry name" value="MYOSIN-11"/>
    <property type="match status" value="1"/>
</dbReference>
<dbReference type="Proteomes" id="UP000030748">
    <property type="component" value="Unassembled WGS sequence"/>
</dbReference>
<dbReference type="STRING" id="4155.A0A022QZA8"/>
<feature type="compositionally biased region" description="Basic and acidic residues" evidence="1">
    <location>
        <begin position="537"/>
        <end position="547"/>
    </location>
</feature>
<feature type="region of interest" description="Disordered" evidence="1">
    <location>
        <begin position="250"/>
        <end position="280"/>
    </location>
</feature>
<gene>
    <name evidence="2" type="ORF">MIMGU_mgv1a026969mg</name>
</gene>
<sequence length="887" mass="98372">AGGSKYGSSRGDELLNQILGNDGKNNITQNNSASSSNILEVLEGGYIDRNLSLDQNTDVLTDVGSATPEDLRQQSIAEKARHRTLKAEGKPEEALKAFKRGKELERQAAALEISLRKNRKKALSFADNTEDILQQIKDDSKPSPDNKNKLPKKKIKETNDLSSDLKELGWSDLDIRAAEKKPAASVEGELSSLLREVSQKPNKEKRIGSSEKSSQVIVHKKKALELKRAGNLLEAKEELKRAKILEKKIEEEELLGESDESDDELSSLIRDMDGDDKEGDLLARYDKQNLDIDFSQFGGIADNIPVDGNFEVTDDDMNDPEIASALQSFGWDEDTPDPEIASSDKESTVTEIRSLKIEALNQKRAGNTVEAMSLLRKAKLLEKELENSDSMNTGPDIIVKEVASPGPKLAPKSKLVIQRELIALKKKALTLRREGKVDESDEELKKAKALEEQLEDMNKAAAPVIQPSVDVNAALGNVNEEDEEVTDQDLGDPAYASLLKNLGWDEEESVTTSKENNGPPKYTKDSPITQSVGNVEEPVKSRKSKSEIQRELLQLKRKALTLRRQGEGDEADEVLNMAKLLEAQLEEFEKPSQTEYSLENNEKNSPIDAIQNTESSFLEVNPQVKDSVTLEKPITLEKPEEKPYIQELHSSPENSISLQKEIMAHKRKALAFKREGKLAEAKEELRQAKLLEKSVENSNAVPQSDDIIAPVINKDAPAIDKDGSPSAAPPKQLSGRDRFKIQQESLAHKRKSLKLRREGKTAEADAEYELAKALELQLQDLDAPDSGEPAGDVSVEDFLDPQLLFALRSVGLEDDRTNKSSQLVVEKPELTKVNADPDLEREQLVEQIRAEKVKALSLKRSGKPAEALDALKRAKLFEKKLQTLTSI</sequence>
<evidence type="ECO:0000313" key="3">
    <source>
        <dbReference type="Proteomes" id="UP000030748"/>
    </source>
</evidence>
<feature type="region of interest" description="Disordered" evidence="1">
    <location>
        <begin position="506"/>
        <end position="547"/>
    </location>
</feature>
<dbReference type="EMBL" id="KI630827">
    <property type="protein sequence ID" value="EYU32663.1"/>
    <property type="molecule type" value="Genomic_DNA"/>
</dbReference>
<proteinExistence type="predicted"/>
<feature type="non-terminal residue" evidence="2">
    <location>
        <position position="1"/>
    </location>
</feature>
<organism evidence="2 3">
    <name type="scientific">Erythranthe guttata</name>
    <name type="common">Yellow monkey flower</name>
    <name type="synonym">Mimulus guttatus</name>
    <dbReference type="NCBI Taxonomy" id="4155"/>
    <lineage>
        <taxon>Eukaryota</taxon>
        <taxon>Viridiplantae</taxon>
        <taxon>Streptophyta</taxon>
        <taxon>Embryophyta</taxon>
        <taxon>Tracheophyta</taxon>
        <taxon>Spermatophyta</taxon>
        <taxon>Magnoliopsida</taxon>
        <taxon>eudicotyledons</taxon>
        <taxon>Gunneridae</taxon>
        <taxon>Pentapetalae</taxon>
        <taxon>asterids</taxon>
        <taxon>lamiids</taxon>
        <taxon>Lamiales</taxon>
        <taxon>Phrymaceae</taxon>
        <taxon>Erythranthe</taxon>
    </lineage>
</organism>
<dbReference type="AlphaFoldDB" id="A0A022QZA8"/>
<dbReference type="InterPro" id="IPR019734">
    <property type="entry name" value="TPR_rpt"/>
</dbReference>
<reference evidence="2 3" key="1">
    <citation type="journal article" date="2013" name="Proc. Natl. Acad. Sci. U.S.A.">
        <title>Fine-scale variation in meiotic recombination in Mimulus inferred from population shotgun sequencing.</title>
        <authorList>
            <person name="Hellsten U."/>
            <person name="Wright K.M."/>
            <person name="Jenkins J."/>
            <person name="Shu S."/>
            <person name="Yuan Y."/>
            <person name="Wessler S.R."/>
            <person name="Schmutz J."/>
            <person name="Willis J.H."/>
            <person name="Rokhsar D.S."/>
        </authorList>
    </citation>
    <scope>NUCLEOTIDE SEQUENCE [LARGE SCALE GENOMIC DNA]</scope>
    <source>
        <strain evidence="3">cv. DUN x IM62</strain>
    </source>
</reference>
<evidence type="ECO:0000256" key="1">
    <source>
        <dbReference type="SAM" id="MobiDB-lite"/>
    </source>
</evidence>
<feature type="region of interest" description="Disordered" evidence="1">
    <location>
        <begin position="695"/>
        <end position="739"/>
    </location>
</feature>
<dbReference type="PANTHER" id="PTHR47553:SF1">
    <property type="entry name" value="RING_FYVE_PHD ZINC FINGER SUPERFAMILY PROTEIN"/>
    <property type="match status" value="1"/>
</dbReference>
<evidence type="ECO:0000313" key="2">
    <source>
        <dbReference type="EMBL" id="EYU32663.1"/>
    </source>
</evidence>
<accession>A0A022QZA8</accession>
<feature type="region of interest" description="Disordered" evidence="1">
    <location>
        <begin position="134"/>
        <end position="154"/>
    </location>
</feature>
<keyword evidence="3" id="KW-1185">Reference proteome</keyword>
<feature type="region of interest" description="Disordered" evidence="1">
    <location>
        <begin position="590"/>
        <end position="609"/>
    </location>
</feature>
<dbReference type="SMART" id="SM00028">
    <property type="entry name" value="TPR"/>
    <property type="match status" value="5"/>
</dbReference>
<feature type="compositionally biased region" description="Acidic residues" evidence="1">
    <location>
        <begin position="251"/>
        <end position="265"/>
    </location>
</feature>
<dbReference type="eggNOG" id="KOG1818">
    <property type="taxonomic scope" value="Eukaryota"/>
</dbReference>